<keyword evidence="4" id="KW-1185">Reference proteome</keyword>
<organism evidence="3 4">
    <name type="scientific">Ranatra chinensis</name>
    <dbReference type="NCBI Taxonomy" id="642074"/>
    <lineage>
        <taxon>Eukaryota</taxon>
        <taxon>Metazoa</taxon>
        <taxon>Ecdysozoa</taxon>
        <taxon>Arthropoda</taxon>
        <taxon>Hexapoda</taxon>
        <taxon>Insecta</taxon>
        <taxon>Pterygota</taxon>
        <taxon>Neoptera</taxon>
        <taxon>Paraneoptera</taxon>
        <taxon>Hemiptera</taxon>
        <taxon>Heteroptera</taxon>
        <taxon>Panheteroptera</taxon>
        <taxon>Nepomorpha</taxon>
        <taxon>Nepidae</taxon>
        <taxon>Ranatrinae</taxon>
        <taxon>Ranatra</taxon>
    </lineage>
</organism>
<dbReference type="InterPro" id="IPR050344">
    <property type="entry name" value="Peptidase_M1_aminopeptidases"/>
</dbReference>
<dbReference type="PANTHER" id="PTHR11533">
    <property type="entry name" value="PROTEASE M1 ZINC METALLOPROTEASE"/>
    <property type="match status" value="1"/>
</dbReference>
<dbReference type="Proteomes" id="UP001558652">
    <property type="component" value="Unassembled WGS sequence"/>
</dbReference>
<dbReference type="PANTHER" id="PTHR11533:SF294">
    <property type="entry name" value="THYROTROPIN-RELEASING HORMONE-DEGRADING ECTOENZYME"/>
    <property type="match status" value="1"/>
</dbReference>
<feature type="domain" description="ERAP1-like C-terminal" evidence="2">
    <location>
        <begin position="6"/>
        <end position="137"/>
    </location>
</feature>
<proteinExistence type="inferred from homology"/>
<sequence length="154" mass="17946">MLSDQLEQEPQKIQVLSRALLLDDSLNLARGGLLDYGVALKLACYLQREYDFVPWQSALTNFAYLDSTLLHKPLHRAFKEYMLRLLTNVYNEVGFEESPRGENHLRRLTREIVVSWACRMGHRNCIQKSIAYVRALVTKSPRWVSFLLVFLTPF</sequence>
<comment type="similarity">
    <text evidence="1">Belongs to the peptidase M1 family.</text>
</comment>
<protein>
    <recommendedName>
        <fullName evidence="2">ERAP1-like C-terminal domain-containing protein</fullName>
    </recommendedName>
</protein>
<name>A0ABD0Z9Q6_9HEMI</name>
<comment type="caution">
    <text evidence="3">The sequence shown here is derived from an EMBL/GenBank/DDBJ whole genome shotgun (WGS) entry which is preliminary data.</text>
</comment>
<evidence type="ECO:0000256" key="1">
    <source>
        <dbReference type="ARBA" id="ARBA00010136"/>
    </source>
</evidence>
<dbReference type="Pfam" id="PF11838">
    <property type="entry name" value="ERAP1_C"/>
    <property type="match status" value="1"/>
</dbReference>
<dbReference type="Gene3D" id="1.25.50.20">
    <property type="match status" value="1"/>
</dbReference>
<dbReference type="EMBL" id="JBFDAA010000001">
    <property type="protein sequence ID" value="KAL1140497.1"/>
    <property type="molecule type" value="Genomic_DNA"/>
</dbReference>
<gene>
    <name evidence="3" type="ORF">AAG570_000429</name>
</gene>
<accession>A0ABD0Z9Q6</accession>
<evidence type="ECO:0000313" key="3">
    <source>
        <dbReference type="EMBL" id="KAL1140497.1"/>
    </source>
</evidence>
<reference evidence="3 4" key="1">
    <citation type="submission" date="2024-07" db="EMBL/GenBank/DDBJ databases">
        <title>Chromosome-level genome assembly of the water stick insect Ranatra chinensis (Heteroptera: Nepidae).</title>
        <authorList>
            <person name="Liu X."/>
        </authorList>
    </citation>
    <scope>NUCLEOTIDE SEQUENCE [LARGE SCALE GENOMIC DNA]</scope>
    <source>
        <strain evidence="3">Cailab_2021Rc</strain>
        <tissue evidence="3">Muscle</tissue>
    </source>
</reference>
<evidence type="ECO:0000259" key="2">
    <source>
        <dbReference type="Pfam" id="PF11838"/>
    </source>
</evidence>
<dbReference type="InterPro" id="IPR024571">
    <property type="entry name" value="ERAP1-like_C_dom"/>
</dbReference>
<dbReference type="AlphaFoldDB" id="A0ABD0Z9Q6"/>
<evidence type="ECO:0000313" key="4">
    <source>
        <dbReference type="Proteomes" id="UP001558652"/>
    </source>
</evidence>